<comment type="similarity">
    <text evidence="2 8">Belongs to the alanine or glycine:cation symporter (AGCS) (TC 2.A.25) family.</text>
</comment>
<keyword evidence="3 8" id="KW-0813">Transport</keyword>
<dbReference type="AlphaFoldDB" id="A0AA52H9F7"/>
<keyword evidence="11" id="KW-1185">Reference proteome</keyword>
<sequence length="512" mass="55401">MTIQYKRRDFSLLLLTLFAFTPAVWADTGTASAGFLDSIVFGITQFVNSLNSFVFAKVSLFGTEVNWIVLVLMTPMLFLTFYLGFINLRSFGIASKIIRGHYHDKEAPGEVTQFQALSTALSGTVGLGNITGVAMAIYLGGPGATFWMIIIGFFAMTLKFSEVTLAVKYREIEPDGTVNGGPMYYLKNSMKDKGIFLKRLGLILAWTYAILAIPSLLQIAQVNQSYALMDYVVGFESETAPWVFGVVIASLTALVIMGGIKSIAGVTSRLVPLMCGIYLLAAVFILLTHFSEIPAAIGIIIQGAFNPDAAYGGIIGVLVIGMKRAVYSTEAGLGSATIAHAAAKTREPVSEGMVALMEPFIDTVVVCSMTALVIIISGAYIPDGSAVSDFQITSKAFGSKISWFPYILAFAALLFAFSTIISWGYYTSKIWGFVFGKGTTSMGLFKFVFCLSLIPGAALKPQTVIDLMDAMFFLMALPNVIGIFIMAPLLKAELSNYLTRLRNGDIKETRDV</sequence>
<feature type="transmembrane region" description="Helical" evidence="8">
    <location>
        <begin position="401"/>
        <end position="426"/>
    </location>
</feature>
<dbReference type="Pfam" id="PF01235">
    <property type="entry name" value="Na_Ala_symp"/>
    <property type="match status" value="1"/>
</dbReference>
<dbReference type="PANTHER" id="PTHR30330">
    <property type="entry name" value="AGSS FAMILY TRANSPORTER, SODIUM-ALANINE"/>
    <property type="match status" value="1"/>
</dbReference>
<keyword evidence="4" id="KW-1003">Cell membrane</keyword>
<feature type="chain" id="PRO_5041231298" evidence="9">
    <location>
        <begin position="27"/>
        <end position="512"/>
    </location>
</feature>
<feature type="transmembrane region" description="Helical" evidence="8">
    <location>
        <begin position="470"/>
        <end position="490"/>
    </location>
</feature>
<evidence type="ECO:0000256" key="1">
    <source>
        <dbReference type="ARBA" id="ARBA00004651"/>
    </source>
</evidence>
<evidence type="ECO:0000256" key="9">
    <source>
        <dbReference type="SAM" id="SignalP"/>
    </source>
</evidence>
<feature type="transmembrane region" description="Helical" evidence="8">
    <location>
        <begin position="360"/>
        <end position="381"/>
    </location>
</feature>
<keyword evidence="5 8" id="KW-0812">Transmembrane</keyword>
<accession>A0AA52H9F7</accession>
<keyword evidence="8" id="KW-0769">Symport</keyword>
<proteinExistence type="inferred from homology"/>
<dbReference type="PRINTS" id="PR00175">
    <property type="entry name" value="NAALASMPORT"/>
</dbReference>
<evidence type="ECO:0000256" key="7">
    <source>
        <dbReference type="ARBA" id="ARBA00023136"/>
    </source>
</evidence>
<dbReference type="NCBIfam" id="TIGR00835">
    <property type="entry name" value="agcS"/>
    <property type="match status" value="1"/>
</dbReference>
<dbReference type="GO" id="GO:0005283">
    <property type="term" value="F:amino acid:sodium symporter activity"/>
    <property type="evidence" value="ECO:0007669"/>
    <property type="project" value="InterPro"/>
</dbReference>
<organism evidence="10 11">
    <name type="scientific">Temperatibacter marinus</name>
    <dbReference type="NCBI Taxonomy" id="1456591"/>
    <lineage>
        <taxon>Bacteria</taxon>
        <taxon>Pseudomonadati</taxon>
        <taxon>Pseudomonadota</taxon>
        <taxon>Alphaproteobacteria</taxon>
        <taxon>Kordiimonadales</taxon>
        <taxon>Temperatibacteraceae</taxon>
        <taxon>Temperatibacter</taxon>
    </lineage>
</organism>
<keyword evidence="7 8" id="KW-0472">Membrane</keyword>
<gene>
    <name evidence="10" type="ORF">QGN29_00595</name>
</gene>
<feature type="transmembrane region" description="Helical" evidence="8">
    <location>
        <begin position="296"/>
        <end position="320"/>
    </location>
</feature>
<dbReference type="InterPro" id="IPR001463">
    <property type="entry name" value="Na/Ala_symport"/>
</dbReference>
<dbReference type="PANTHER" id="PTHR30330:SF3">
    <property type="entry name" value="TRANSCRIPTIONAL REGULATOR, LRP FAMILY"/>
    <property type="match status" value="1"/>
</dbReference>
<evidence type="ECO:0000256" key="2">
    <source>
        <dbReference type="ARBA" id="ARBA00009261"/>
    </source>
</evidence>
<feature type="transmembrane region" description="Helical" evidence="8">
    <location>
        <begin position="270"/>
        <end position="290"/>
    </location>
</feature>
<dbReference type="Gene3D" id="1.20.1740.10">
    <property type="entry name" value="Amino acid/polyamine transporter I"/>
    <property type="match status" value="1"/>
</dbReference>
<dbReference type="GO" id="GO:0005886">
    <property type="term" value="C:plasma membrane"/>
    <property type="evidence" value="ECO:0007669"/>
    <property type="project" value="UniProtKB-SubCell"/>
</dbReference>
<evidence type="ECO:0000256" key="4">
    <source>
        <dbReference type="ARBA" id="ARBA00022475"/>
    </source>
</evidence>
<feature type="signal peptide" evidence="9">
    <location>
        <begin position="1"/>
        <end position="26"/>
    </location>
</feature>
<keyword evidence="6 8" id="KW-1133">Transmembrane helix</keyword>
<feature type="transmembrane region" description="Helical" evidence="8">
    <location>
        <begin position="200"/>
        <end position="220"/>
    </location>
</feature>
<evidence type="ECO:0000256" key="6">
    <source>
        <dbReference type="ARBA" id="ARBA00022989"/>
    </source>
</evidence>
<feature type="transmembrane region" description="Helical" evidence="8">
    <location>
        <begin position="240"/>
        <end position="258"/>
    </location>
</feature>
<dbReference type="RefSeq" id="WP_310798698.1">
    <property type="nucleotide sequence ID" value="NZ_CP123872.1"/>
</dbReference>
<dbReference type="KEGG" id="tmk:QGN29_00595"/>
<feature type="transmembrane region" description="Helical" evidence="8">
    <location>
        <begin position="144"/>
        <end position="161"/>
    </location>
</feature>
<feature type="transmembrane region" description="Helical" evidence="8">
    <location>
        <begin position="438"/>
        <end position="458"/>
    </location>
</feature>
<reference evidence="10" key="1">
    <citation type="submission" date="2023-04" db="EMBL/GenBank/DDBJ databases">
        <title>Complete genome sequence of Temperatibacter marinus.</title>
        <authorList>
            <person name="Rong J.-C."/>
            <person name="Yi M.-L."/>
            <person name="Zhao Q."/>
        </authorList>
    </citation>
    <scope>NUCLEOTIDE SEQUENCE</scope>
    <source>
        <strain evidence="10">NBRC 110045</strain>
    </source>
</reference>
<dbReference type="EMBL" id="CP123872">
    <property type="protein sequence ID" value="WND02859.1"/>
    <property type="molecule type" value="Genomic_DNA"/>
</dbReference>
<keyword evidence="8" id="KW-0997">Cell inner membrane</keyword>
<protein>
    <submittedName>
        <fullName evidence="10">Alanine/glycine:cation symporter family protein</fullName>
    </submittedName>
</protein>
<evidence type="ECO:0000256" key="8">
    <source>
        <dbReference type="RuleBase" id="RU363064"/>
    </source>
</evidence>
<evidence type="ECO:0000313" key="10">
    <source>
        <dbReference type="EMBL" id="WND02859.1"/>
    </source>
</evidence>
<dbReference type="Proteomes" id="UP001268683">
    <property type="component" value="Chromosome"/>
</dbReference>
<feature type="transmembrane region" description="Helical" evidence="8">
    <location>
        <begin position="67"/>
        <end position="88"/>
    </location>
</feature>
<name>A0AA52H9F7_9PROT</name>
<keyword evidence="9" id="KW-0732">Signal</keyword>
<comment type="subcellular location">
    <subcellularLocation>
        <location evidence="8">Cell inner membrane</location>
        <topology evidence="8">Multi-pass membrane protein</topology>
    </subcellularLocation>
    <subcellularLocation>
        <location evidence="1">Cell membrane</location>
        <topology evidence="1">Multi-pass membrane protein</topology>
    </subcellularLocation>
</comment>
<evidence type="ECO:0000313" key="11">
    <source>
        <dbReference type="Proteomes" id="UP001268683"/>
    </source>
</evidence>
<evidence type="ECO:0000256" key="5">
    <source>
        <dbReference type="ARBA" id="ARBA00022692"/>
    </source>
</evidence>
<evidence type="ECO:0000256" key="3">
    <source>
        <dbReference type="ARBA" id="ARBA00022448"/>
    </source>
</evidence>